<dbReference type="RefSeq" id="WP_377814843.1">
    <property type="nucleotide sequence ID" value="NZ_JBHRSJ010000029.1"/>
</dbReference>
<dbReference type="InterPro" id="IPR007470">
    <property type="entry name" value="HemX"/>
</dbReference>
<feature type="region of interest" description="Disordered" evidence="1">
    <location>
        <begin position="355"/>
        <end position="375"/>
    </location>
</feature>
<dbReference type="GO" id="GO:0032259">
    <property type="term" value="P:methylation"/>
    <property type="evidence" value="ECO:0007669"/>
    <property type="project" value="UniProtKB-KW"/>
</dbReference>
<comment type="caution">
    <text evidence="3">The sequence shown here is derived from an EMBL/GenBank/DDBJ whole genome shotgun (WGS) entry which is preliminary data.</text>
</comment>
<protein>
    <submittedName>
        <fullName evidence="3">Uroporphyrinogen-III C-methyltransferase</fullName>
        <ecNumber evidence="3">2.1.1.107</ecNumber>
    </submittedName>
</protein>
<evidence type="ECO:0000313" key="3">
    <source>
        <dbReference type="EMBL" id="MFC2973174.1"/>
    </source>
</evidence>
<feature type="transmembrane region" description="Helical" evidence="2">
    <location>
        <begin position="37"/>
        <end position="59"/>
    </location>
</feature>
<keyword evidence="2" id="KW-0472">Membrane</keyword>
<keyword evidence="2" id="KW-1133">Transmembrane helix</keyword>
<gene>
    <name evidence="3" type="ORF">ACFOJE_13240</name>
</gene>
<evidence type="ECO:0000313" key="4">
    <source>
        <dbReference type="Proteomes" id="UP001595457"/>
    </source>
</evidence>
<dbReference type="Proteomes" id="UP001595457">
    <property type="component" value="Unassembled WGS sequence"/>
</dbReference>
<dbReference type="PANTHER" id="PTHR38043:SF1">
    <property type="entry name" value="PROTEIN HEMX"/>
    <property type="match status" value="1"/>
</dbReference>
<dbReference type="Pfam" id="PF04375">
    <property type="entry name" value="HemX"/>
    <property type="match status" value="1"/>
</dbReference>
<dbReference type="PANTHER" id="PTHR38043">
    <property type="entry name" value="PROTEIN HEMX"/>
    <property type="match status" value="1"/>
</dbReference>
<proteinExistence type="predicted"/>
<evidence type="ECO:0000256" key="2">
    <source>
        <dbReference type="SAM" id="Phobius"/>
    </source>
</evidence>
<dbReference type="EC" id="2.1.1.107" evidence="3"/>
<dbReference type="GO" id="GO:0004851">
    <property type="term" value="F:uroporphyrin-III C-methyltransferase activity"/>
    <property type="evidence" value="ECO:0007669"/>
    <property type="project" value="UniProtKB-EC"/>
</dbReference>
<name>A0ABV7AUF3_9GAMM</name>
<accession>A0ABV7AUF3</accession>
<dbReference type="EMBL" id="JBHRSJ010000029">
    <property type="protein sequence ID" value="MFC2973174.1"/>
    <property type="molecule type" value="Genomic_DNA"/>
</dbReference>
<keyword evidence="4" id="KW-1185">Reference proteome</keyword>
<organism evidence="3 4">
    <name type="scientific">Azotobacter bryophylli</name>
    <dbReference type="NCBI Taxonomy" id="1986537"/>
    <lineage>
        <taxon>Bacteria</taxon>
        <taxon>Pseudomonadati</taxon>
        <taxon>Pseudomonadota</taxon>
        <taxon>Gammaproteobacteria</taxon>
        <taxon>Pseudomonadales</taxon>
        <taxon>Pseudomonadaceae</taxon>
        <taxon>Azotobacter</taxon>
    </lineage>
</organism>
<evidence type="ECO:0000256" key="1">
    <source>
        <dbReference type="SAM" id="MobiDB-lite"/>
    </source>
</evidence>
<keyword evidence="2" id="KW-0812">Transmembrane</keyword>
<keyword evidence="3" id="KW-0489">Methyltransferase</keyword>
<feature type="region of interest" description="Disordered" evidence="1">
    <location>
        <begin position="1"/>
        <end position="31"/>
    </location>
</feature>
<feature type="compositionally biased region" description="Low complexity" evidence="1">
    <location>
        <begin position="19"/>
        <end position="28"/>
    </location>
</feature>
<keyword evidence="3" id="KW-0808">Transferase</keyword>
<reference evidence="4" key="1">
    <citation type="journal article" date="2019" name="Int. J. Syst. Evol. Microbiol.">
        <title>The Global Catalogue of Microorganisms (GCM) 10K type strain sequencing project: providing services to taxonomists for standard genome sequencing and annotation.</title>
        <authorList>
            <consortium name="The Broad Institute Genomics Platform"/>
            <consortium name="The Broad Institute Genome Sequencing Center for Infectious Disease"/>
            <person name="Wu L."/>
            <person name="Ma J."/>
        </authorList>
    </citation>
    <scope>NUCLEOTIDE SEQUENCE [LARGE SCALE GENOMIC DNA]</scope>
    <source>
        <strain evidence="4">KCTC 62195</strain>
    </source>
</reference>
<sequence length="375" mass="40756">MSEAASPNKDPQPAPGPSHSPAAAPSKVSDSRGGAPFTLVALALLVGAGGLAAGGWSFWRLQGLQGSLQSQSSRFESGIRSQLDSLVQSDQRLRASLDQLPGSAELDEQRRILGVLQGDQQRMSQRLDTVLGGSRKEWRLAEAEHLLRLASLRLSALQDVNSARALVEGADEILREQDDPASFAARQQLAKAVEALRSVQQPDRTGLFLKLGALREQVAQLQPLAPIFQQEQAPAVAGRWQQWWEKISRFVRIDLHADQDIRPLLSGQNLSQVRLTLDLALEQAQWAALHAQPEVYRQALKEAQDVLAGQFNTDHPQSAALLKRLAELAEQPVAVQAPDLAPALATLQTYLQRRQALEQPQADGSAAGEGQEARP</sequence>